<evidence type="ECO:0000256" key="3">
    <source>
        <dbReference type="PROSITE-ProRule" id="PRU00121"/>
    </source>
</evidence>
<organism evidence="5 6">
    <name type="scientific">Amphibalanus amphitrite</name>
    <name type="common">Striped barnacle</name>
    <name type="synonym">Balanus amphitrite</name>
    <dbReference type="NCBI Taxonomy" id="1232801"/>
    <lineage>
        <taxon>Eukaryota</taxon>
        <taxon>Metazoa</taxon>
        <taxon>Ecdysozoa</taxon>
        <taxon>Arthropoda</taxon>
        <taxon>Crustacea</taxon>
        <taxon>Multicrustacea</taxon>
        <taxon>Cirripedia</taxon>
        <taxon>Thoracica</taxon>
        <taxon>Thoracicalcarea</taxon>
        <taxon>Balanomorpha</taxon>
        <taxon>Balanoidea</taxon>
        <taxon>Balanidae</taxon>
        <taxon>Amphibalaninae</taxon>
        <taxon>Amphibalanus</taxon>
    </lineage>
</organism>
<gene>
    <name evidence="5" type="ORF">FJT64_023015</name>
</gene>
<dbReference type="SMART" id="SM00130">
    <property type="entry name" value="KR"/>
    <property type="match status" value="1"/>
</dbReference>
<name>A0A6A4WC98_AMPAM</name>
<protein>
    <recommendedName>
        <fullName evidence="4">Kringle domain-containing protein</fullName>
    </recommendedName>
</protein>
<dbReference type="PROSITE" id="PS50070">
    <property type="entry name" value="KRINGLE_2"/>
    <property type="match status" value="1"/>
</dbReference>
<dbReference type="Gene3D" id="2.40.20.10">
    <property type="entry name" value="Plasminogen Kringle 4"/>
    <property type="match status" value="1"/>
</dbReference>
<keyword evidence="6" id="KW-1185">Reference proteome</keyword>
<dbReference type="EMBL" id="VIIS01000759">
    <property type="protein sequence ID" value="KAF0305357.1"/>
    <property type="molecule type" value="Genomic_DNA"/>
</dbReference>
<comment type="caution">
    <text evidence="3">Lacks conserved residue(s) required for the propagation of feature annotation.</text>
</comment>
<evidence type="ECO:0000256" key="1">
    <source>
        <dbReference type="ARBA" id="ARBA00022572"/>
    </source>
</evidence>
<dbReference type="InterPro" id="IPR038178">
    <property type="entry name" value="Kringle_sf"/>
</dbReference>
<reference evidence="5 6" key="1">
    <citation type="submission" date="2019-07" db="EMBL/GenBank/DDBJ databases">
        <title>Draft genome assembly of a fouling barnacle, Amphibalanus amphitrite (Darwin, 1854): The first reference genome for Thecostraca.</title>
        <authorList>
            <person name="Kim W."/>
        </authorList>
    </citation>
    <scope>NUCLEOTIDE SEQUENCE [LARGE SCALE GENOMIC DNA]</scope>
    <source>
        <strain evidence="5">SNU_AA5</strain>
        <tissue evidence="5">Soma without cirri and trophi</tissue>
    </source>
</reference>
<dbReference type="InterPro" id="IPR000001">
    <property type="entry name" value="Kringle"/>
</dbReference>
<keyword evidence="1 3" id="KW-0420">Kringle</keyword>
<dbReference type="Proteomes" id="UP000440578">
    <property type="component" value="Unassembled WGS sequence"/>
</dbReference>
<proteinExistence type="predicted"/>
<accession>A0A6A4WC98</accession>
<dbReference type="AlphaFoldDB" id="A0A6A4WC98"/>
<sequence>MNNQVTVSQVPSLVKRDCMMDYWGWLYAGDESVTYFDRECQNWITRRGNHKVDPKLEFYDPGAKAKAGNKCRQAFKNGLPLRPRPWCYTVDPRAEKEMCDVPHCRKRREGCITGLCMEFLGYSHYGVLRPNIETKYGTGCNLFLGTGYMKLINERSYPSYLQQGRMHAGCANPAMGKNNAFGRLTGPWCPIRSYPGSPYRLRWAPCELPLVDDKEPTNPVHYTHAEYENRLMVFWRIRSATVRLEAGMVEFGYAGEGRPLIKTNVDSVGNLAYIATSNDQLDPDKQRAEDERRHINMWAFQEDQLSTETEDETRVENVYCQEFSTIGPAWYTHLFKMRSLTDADAPYLGDIYYDDKVQKWDTFEFERYFGANIWLRAHPTGTVLLLSTWPGVSSKYTVNVKIHFNDGKVDVGAHYCDPNKWMAGCVEYMRSQNKKYKELKSTKFYMNNSEPFVRLSLTKWTRLMIISQAKIFRIITFDDITGKQSGAFSYDLTYFGFMSESEFNRLLRGSNGRDEVQRSFFKVYDTDRNMIEAHQFRYIGFGTDGDRRTPPHVSFIRLHCKNGDPTPLTKYPNCLQDSDPISSKFFQGSWSVTETGEQCTSWSGLLDKWHRLPGEQVSPALTV</sequence>
<dbReference type="SUPFAM" id="SSF57440">
    <property type="entry name" value="Kringle-like"/>
    <property type="match status" value="1"/>
</dbReference>
<evidence type="ECO:0000259" key="4">
    <source>
        <dbReference type="PROSITE" id="PS50070"/>
    </source>
</evidence>
<dbReference type="InterPro" id="IPR013806">
    <property type="entry name" value="Kringle-like"/>
</dbReference>
<feature type="domain" description="Kringle" evidence="4">
    <location>
        <begin position="24"/>
        <end position="104"/>
    </location>
</feature>
<evidence type="ECO:0000256" key="2">
    <source>
        <dbReference type="ARBA" id="ARBA00023157"/>
    </source>
</evidence>
<evidence type="ECO:0000313" key="6">
    <source>
        <dbReference type="Proteomes" id="UP000440578"/>
    </source>
</evidence>
<comment type="caution">
    <text evidence="5">The sequence shown here is derived from an EMBL/GenBank/DDBJ whole genome shotgun (WGS) entry which is preliminary data.</text>
</comment>
<keyword evidence="2" id="KW-1015">Disulfide bond</keyword>
<evidence type="ECO:0000313" key="5">
    <source>
        <dbReference type="EMBL" id="KAF0305357.1"/>
    </source>
</evidence>